<proteinExistence type="predicted"/>
<organism evidence="1">
    <name type="scientific">marine sediment metagenome</name>
    <dbReference type="NCBI Taxonomy" id="412755"/>
    <lineage>
        <taxon>unclassified sequences</taxon>
        <taxon>metagenomes</taxon>
        <taxon>ecological metagenomes</taxon>
    </lineage>
</organism>
<sequence length="96" mass="10902">MVKNRLCGSSAPLTYEELSEKEGNLQLKERDPIKEGTLILCKACGFPGGTLAKSRDNRYFHIPDCPPITETTSHIAQPFKNIKLPPMFKWLKRNNK</sequence>
<comment type="caution">
    <text evidence="1">The sequence shown here is derived from an EMBL/GenBank/DDBJ whole genome shotgun (WGS) entry which is preliminary data.</text>
</comment>
<dbReference type="AlphaFoldDB" id="A0A0F9GLS1"/>
<evidence type="ECO:0000313" key="1">
    <source>
        <dbReference type="EMBL" id="KKL91446.1"/>
    </source>
</evidence>
<gene>
    <name evidence="1" type="ORF">LCGC14_1894670</name>
</gene>
<accession>A0A0F9GLS1</accession>
<name>A0A0F9GLS1_9ZZZZ</name>
<reference evidence="1" key="1">
    <citation type="journal article" date="2015" name="Nature">
        <title>Complex archaea that bridge the gap between prokaryotes and eukaryotes.</title>
        <authorList>
            <person name="Spang A."/>
            <person name="Saw J.H."/>
            <person name="Jorgensen S.L."/>
            <person name="Zaremba-Niedzwiedzka K."/>
            <person name="Martijn J."/>
            <person name="Lind A.E."/>
            <person name="van Eijk R."/>
            <person name="Schleper C."/>
            <person name="Guy L."/>
            <person name="Ettema T.J."/>
        </authorList>
    </citation>
    <scope>NUCLEOTIDE SEQUENCE</scope>
</reference>
<protein>
    <submittedName>
        <fullName evidence="1">Uncharacterized protein</fullName>
    </submittedName>
</protein>
<dbReference type="EMBL" id="LAZR01019728">
    <property type="protein sequence ID" value="KKL91446.1"/>
    <property type="molecule type" value="Genomic_DNA"/>
</dbReference>